<reference evidence="1" key="2">
    <citation type="submission" date="2022-01" db="EMBL/GenBank/DDBJ databases">
        <authorList>
            <person name="Yamashiro T."/>
            <person name="Shiraishi A."/>
            <person name="Satake H."/>
            <person name="Nakayama K."/>
        </authorList>
    </citation>
    <scope>NUCLEOTIDE SEQUENCE</scope>
</reference>
<sequence>MKNDIGCGASDFHQRSSSNKAAETWIHGRIDRIDTHARTTKLYTEATSNIEQIGLIYTASPVLGLTHLQKDNPKLPMRVLSNGGMANVVADVLSRKERVRPRRVRTMAMTIQPRIRGMILAVPEKLIVIGGFNLHKAWVIDKSFLVCGAEYAVQVFERCHYMDHKSFNTNLISMANVVADVLSRKERVKPRRVRTMAMTIQPRIRGMILRQQG</sequence>
<comment type="caution">
    <text evidence="1">The sequence shown here is derived from an EMBL/GenBank/DDBJ whole genome shotgun (WGS) entry which is preliminary data.</text>
</comment>
<proteinExistence type="predicted"/>
<evidence type="ECO:0000313" key="2">
    <source>
        <dbReference type="Proteomes" id="UP001151760"/>
    </source>
</evidence>
<dbReference type="PROSITE" id="PS50096">
    <property type="entry name" value="IQ"/>
    <property type="match status" value="1"/>
</dbReference>
<keyword evidence="1" id="KW-0695">RNA-directed DNA polymerase</keyword>
<keyword evidence="1" id="KW-0808">Transferase</keyword>
<keyword evidence="2" id="KW-1185">Reference proteome</keyword>
<gene>
    <name evidence="1" type="ORF">Tco_0951184</name>
</gene>
<reference evidence="1" key="1">
    <citation type="journal article" date="2022" name="Int. J. Mol. Sci.">
        <title>Draft Genome of Tanacetum Coccineum: Genomic Comparison of Closely Related Tanacetum-Family Plants.</title>
        <authorList>
            <person name="Yamashiro T."/>
            <person name="Shiraishi A."/>
            <person name="Nakayama K."/>
            <person name="Satake H."/>
        </authorList>
    </citation>
    <scope>NUCLEOTIDE SEQUENCE</scope>
</reference>
<organism evidence="1 2">
    <name type="scientific">Tanacetum coccineum</name>
    <dbReference type="NCBI Taxonomy" id="301880"/>
    <lineage>
        <taxon>Eukaryota</taxon>
        <taxon>Viridiplantae</taxon>
        <taxon>Streptophyta</taxon>
        <taxon>Embryophyta</taxon>
        <taxon>Tracheophyta</taxon>
        <taxon>Spermatophyta</taxon>
        <taxon>Magnoliopsida</taxon>
        <taxon>eudicotyledons</taxon>
        <taxon>Gunneridae</taxon>
        <taxon>Pentapetalae</taxon>
        <taxon>asterids</taxon>
        <taxon>campanulids</taxon>
        <taxon>Asterales</taxon>
        <taxon>Asteraceae</taxon>
        <taxon>Asteroideae</taxon>
        <taxon>Anthemideae</taxon>
        <taxon>Anthemidinae</taxon>
        <taxon>Tanacetum</taxon>
    </lineage>
</organism>
<keyword evidence="1" id="KW-0548">Nucleotidyltransferase</keyword>
<dbReference type="Proteomes" id="UP001151760">
    <property type="component" value="Unassembled WGS sequence"/>
</dbReference>
<dbReference type="EMBL" id="BQNB010015647">
    <property type="protein sequence ID" value="GJT42469.1"/>
    <property type="molecule type" value="Genomic_DNA"/>
</dbReference>
<name>A0ABQ5DUB4_9ASTR</name>
<dbReference type="GO" id="GO:0003964">
    <property type="term" value="F:RNA-directed DNA polymerase activity"/>
    <property type="evidence" value="ECO:0007669"/>
    <property type="project" value="UniProtKB-KW"/>
</dbReference>
<protein>
    <submittedName>
        <fullName evidence="1">Reverse transcriptase domain-containing protein</fullName>
    </submittedName>
</protein>
<evidence type="ECO:0000313" key="1">
    <source>
        <dbReference type="EMBL" id="GJT42469.1"/>
    </source>
</evidence>
<accession>A0ABQ5DUB4</accession>